<protein>
    <submittedName>
        <fullName evidence="2">Signaling protein</fullName>
    </submittedName>
</protein>
<dbReference type="InterPro" id="IPR001478">
    <property type="entry name" value="PDZ"/>
</dbReference>
<evidence type="ECO:0000313" key="2">
    <source>
        <dbReference type="EMBL" id="AUP78370.1"/>
    </source>
</evidence>
<dbReference type="InterPro" id="IPR041489">
    <property type="entry name" value="PDZ_6"/>
</dbReference>
<dbReference type="OrthoDB" id="3521766at2"/>
<dbReference type="RefSeq" id="WP_102755026.1">
    <property type="nucleotide sequence ID" value="NZ_CP025791.1"/>
</dbReference>
<dbReference type="Gene3D" id="2.40.70.10">
    <property type="entry name" value="Acid Proteases"/>
    <property type="match status" value="1"/>
</dbReference>
<organism evidence="2 3">
    <name type="scientific">Flavivirga eckloniae</name>
    <dbReference type="NCBI Taxonomy" id="1803846"/>
    <lineage>
        <taxon>Bacteria</taxon>
        <taxon>Pseudomonadati</taxon>
        <taxon>Bacteroidota</taxon>
        <taxon>Flavobacteriia</taxon>
        <taxon>Flavobacteriales</taxon>
        <taxon>Flavobacteriaceae</taxon>
        <taxon>Flavivirga</taxon>
    </lineage>
</organism>
<sequence>MKITYLSVKRVLILILIFFCSIVFGFSQSKFVVQNKKHTDKINFKLINNLIVIPVEVNGVDLSFLLDTGVSKPIIFNFLNVSDTLKIKDTETIFLRGLGEGESVEALKSKNNVFKIGDAINLKQDLYAVYDSNLNFAPRLGFPVHGIIGFDLFKDLVVEISYSKKILKLTDSDKYVYKECKKCERLNLEFYNNKPYINTEVRMNERMIPIKLLIDSGGSDALWLFEDDLLGIKSSDKFFHDFLGHGLSGSVYGKRSKVETFYLKSFELNKVNVSYPDSAYIAYARRHKNRNGSLSGNILKRFNVIFDYRKALVTLKKNHYFGEKFRYNKSGIELAHNGFRLVREQDNVIKVADVRGNYGDSQNQNGTRIIMNPQYKLSLKPAYEIVELRENSPAARSGLRKGDIVLSINNKGTHQFKLQELIQMFYEDEGKRIKIKVERDAIVMTFEFELENIFQ</sequence>
<feature type="domain" description="PDZ" evidence="1">
    <location>
        <begin position="385"/>
        <end position="441"/>
    </location>
</feature>
<reference evidence="2 3" key="1">
    <citation type="submission" date="2018-01" db="EMBL/GenBank/DDBJ databases">
        <title>Complete genome sequence of Flavivirga eckloniae ECD14 isolated from seaweed Ecklonia cava.</title>
        <authorList>
            <person name="Lee J.H."/>
            <person name="Baik K.S."/>
            <person name="Seong C.N."/>
        </authorList>
    </citation>
    <scope>NUCLEOTIDE SEQUENCE [LARGE SCALE GENOMIC DNA]</scope>
    <source>
        <strain evidence="2 3">ECD14</strain>
    </source>
</reference>
<dbReference type="SUPFAM" id="SSF50156">
    <property type="entry name" value="PDZ domain-like"/>
    <property type="match status" value="1"/>
</dbReference>
<dbReference type="Proteomes" id="UP000235826">
    <property type="component" value="Chromosome"/>
</dbReference>
<accession>A0A2K9PMU2</accession>
<dbReference type="PROSITE" id="PS50106">
    <property type="entry name" value="PDZ"/>
    <property type="match status" value="1"/>
</dbReference>
<evidence type="ECO:0000259" key="1">
    <source>
        <dbReference type="PROSITE" id="PS50106"/>
    </source>
</evidence>
<gene>
    <name evidence="2" type="ORF">C1H87_06465</name>
</gene>
<proteinExistence type="predicted"/>
<dbReference type="Gene3D" id="2.30.42.10">
    <property type="match status" value="1"/>
</dbReference>
<dbReference type="InterPro" id="IPR021109">
    <property type="entry name" value="Peptidase_aspartic_dom_sf"/>
</dbReference>
<dbReference type="EMBL" id="CP025791">
    <property type="protein sequence ID" value="AUP78370.1"/>
    <property type="molecule type" value="Genomic_DNA"/>
</dbReference>
<dbReference type="KEGG" id="fek:C1H87_06465"/>
<dbReference type="SMART" id="SM00228">
    <property type="entry name" value="PDZ"/>
    <property type="match status" value="1"/>
</dbReference>
<evidence type="ECO:0000313" key="3">
    <source>
        <dbReference type="Proteomes" id="UP000235826"/>
    </source>
</evidence>
<keyword evidence="3" id="KW-1185">Reference proteome</keyword>
<dbReference type="Pfam" id="PF17820">
    <property type="entry name" value="PDZ_6"/>
    <property type="match status" value="1"/>
</dbReference>
<name>A0A2K9PMU2_9FLAO</name>
<dbReference type="InterPro" id="IPR036034">
    <property type="entry name" value="PDZ_sf"/>
</dbReference>
<dbReference type="AlphaFoldDB" id="A0A2K9PMU2"/>